<dbReference type="OrthoDB" id="9790239at2"/>
<evidence type="ECO:0000259" key="3">
    <source>
        <dbReference type="SMART" id="SM00278"/>
    </source>
</evidence>
<evidence type="ECO:0000313" key="5">
    <source>
        <dbReference type="Proteomes" id="UP000198972"/>
    </source>
</evidence>
<evidence type="ECO:0000256" key="2">
    <source>
        <dbReference type="SAM" id="Phobius"/>
    </source>
</evidence>
<reference evidence="4 5" key="1">
    <citation type="submission" date="2016-10" db="EMBL/GenBank/DDBJ databases">
        <authorList>
            <person name="de Groot N.N."/>
        </authorList>
    </citation>
    <scope>NUCLEOTIDE SEQUENCE [LARGE SCALE GENOMIC DNA]</scope>
    <source>
        <strain evidence="4 5">DSM 28129</strain>
    </source>
</reference>
<protein>
    <submittedName>
        <fullName evidence="4">Competence protein ComEA</fullName>
    </submittedName>
</protein>
<keyword evidence="2" id="KW-1133">Transmembrane helix</keyword>
<dbReference type="NCBIfam" id="TIGR00426">
    <property type="entry name" value="competence protein ComEA helix-hairpin-helix repeat region"/>
    <property type="match status" value="1"/>
</dbReference>
<accession>A0A1G7FYB3</accession>
<evidence type="ECO:0000313" key="4">
    <source>
        <dbReference type="EMBL" id="SDE80839.1"/>
    </source>
</evidence>
<dbReference type="Proteomes" id="UP000198972">
    <property type="component" value="Unassembled WGS sequence"/>
</dbReference>
<dbReference type="PANTHER" id="PTHR21180:SF32">
    <property type="entry name" value="ENDONUCLEASE_EXONUCLEASE_PHOSPHATASE FAMILY DOMAIN-CONTAINING PROTEIN 1"/>
    <property type="match status" value="1"/>
</dbReference>
<dbReference type="GO" id="GO:0006281">
    <property type="term" value="P:DNA repair"/>
    <property type="evidence" value="ECO:0007669"/>
    <property type="project" value="InterPro"/>
</dbReference>
<dbReference type="STRING" id="670482.SAMN04488542_102205"/>
<organism evidence="4 5">
    <name type="scientific">Fontibacillus panacisegetis</name>
    <dbReference type="NCBI Taxonomy" id="670482"/>
    <lineage>
        <taxon>Bacteria</taxon>
        <taxon>Bacillati</taxon>
        <taxon>Bacillota</taxon>
        <taxon>Bacilli</taxon>
        <taxon>Bacillales</taxon>
        <taxon>Paenibacillaceae</taxon>
        <taxon>Fontibacillus</taxon>
    </lineage>
</organism>
<proteinExistence type="predicted"/>
<dbReference type="GO" id="GO:0003677">
    <property type="term" value="F:DNA binding"/>
    <property type="evidence" value="ECO:0007669"/>
    <property type="project" value="InterPro"/>
</dbReference>
<dbReference type="SMART" id="SM00278">
    <property type="entry name" value="HhH1"/>
    <property type="match status" value="2"/>
</dbReference>
<feature type="region of interest" description="Disordered" evidence="1">
    <location>
        <begin position="93"/>
        <end position="114"/>
    </location>
</feature>
<dbReference type="SUPFAM" id="SSF47781">
    <property type="entry name" value="RuvA domain 2-like"/>
    <property type="match status" value="1"/>
</dbReference>
<evidence type="ECO:0000256" key="1">
    <source>
        <dbReference type="SAM" id="MobiDB-lite"/>
    </source>
</evidence>
<feature type="domain" description="Helix-hairpin-helix DNA-binding motif class 1" evidence="3">
    <location>
        <begin position="185"/>
        <end position="204"/>
    </location>
</feature>
<dbReference type="PANTHER" id="PTHR21180">
    <property type="entry name" value="ENDONUCLEASE/EXONUCLEASE/PHOSPHATASE FAMILY DOMAIN-CONTAINING PROTEIN 1"/>
    <property type="match status" value="1"/>
</dbReference>
<dbReference type="Pfam" id="PF12836">
    <property type="entry name" value="HHH_3"/>
    <property type="match status" value="1"/>
</dbReference>
<feature type="transmembrane region" description="Helical" evidence="2">
    <location>
        <begin position="45"/>
        <end position="64"/>
    </location>
</feature>
<dbReference type="Gene3D" id="1.10.150.280">
    <property type="entry name" value="AF1531-like domain"/>
    <property type="match status" value="1"/>
</dbReference>
<dbReference type="InterPro" id="IPR004509">
    <property type="entry name" value="Competence_ComEA_HhH"/>
</dbReference>
<dbReference type="InterPro" id="IPR051675">
    <property type="entry name" value="Endo/Exo/Phosphatase_dom_1"/>
</dbReference>
<gene>
    <name evidence="4" type="ORF">SAMN04488542_102205</name>
</gene>
<dbReference type="InterPro" id="IPR003583">
    <property type="entry name" value="Hlx-hairpin-Hlx_DNA-bd_motif"/>
</dbReference>
<feature type="domain" description="Helix-hairpin-helix DNA-binding motif class 1" evidence="3">
    <location>
        <begin position="155"/>
        <end position="174"/>
    </location>
</feature>
<name>A0A1G7FYB3_9BACL</name>
<dbReference type="AlphaFoldDB" id="A0A1G7FYB3"/>
<keyword evidence="2" id="KW-0472">Membrane</keyword>
<dbReference type="EMBL" id="FNBG01000002">
    <property type="protein sequence ID" value="SDE80839.1"/>
    <property type="molecule type" value="Genomic_DNA"/>
</dbReference>
<keyword evidence="2" id="KW-0812">Transmembrane</keyword>
<keyword evidence="5" id="KW-1185">Reference proteome</keyword>
<dbReference type="InterPro" id="IPR010994">
    <property type="entry name" value="RuvA_2-like"/>
</dbReference>
<feature type="compositionally biased region" description="Basic and acidic residues" evidence="1">
    <location>
        <begin position="95"/>
        <end position="108"/>
    </location>
</feature>
<sequence>MHRHRILNNSNKFLSLSVYASWQDLHDLLWIDSFEIGENRVKKEFVITSVVSAMIGAGLMLFAIGGARSSGIEGWTPITEKVAASIQNVAESVSEETKTDKKAARADNEVSNEANKSIATDAAVIPDIEGSANEKASAGANASDGLIHINSAGLKELQNIPGIGEKKAQAILDYRNQHGAFSNINDLTKVKGIGDKMLQKMKPHIGL</sequence>